<protein>
    <submittedName>
        <fullName evidence="1">Uncharacterized protein</fullName>
    </submittedName>
</protein>
<proteinExistence type="predicted"/>
<dbReference type="Proteomes" id="UP001490365">
    <property type="component" value="Unassembled WGS sequence"/>
</dbReference>
<evidence type="ECO:0000313" key="1">
    <source>
        <dbReference type="EMBL" id="MER6273057.1"/>
    </source>
</evidence>
<name>A0ABV1TTZ3_9ACTN</name>
<dbReference type="RefSeq" id="WP_351961341.1">
    <property type="nucleotide sequence ID" value="NZ_JBEOZM010000027.1"/>
</dbReference>
<sequence length="83" mass="8800">MEGSQCAAAAEVAVAGMMAKLPTSKPTLVAAEYRVRFFVAFIFPRFFPVSRSPGNSVAGAAVTGMKLALRINFGKQFVLVVFG</sequence>
<reference evidence="1 2" key="1">
    <citation type="submission" date="2024-06" db="EMBL/GenBank/DDBJ databases">
        <title>The Natural Products Discovery Center: Release of the First 8490 Sequenced Strains for Exploring Actinobacteria Biosynthetic Diversity.</title>
        <authorList>
            <person name="Kalkreuter E."/>
            <person name="Kautsar S.A."/>
            <person name="Yang D."/>
            <person name="Bader C.D."/>
            <person name="Teijaro C.N."/>
            <person name="Fluegel L."/>
            <person name="Davis C.M."/>
            <person name="Simpson J.R."/>
            <person name="Lauterbach L."/>
            <person name="Steele A.D."/>
            <person name="Gui C."/>
            <person name="Meng S."/>
            <person name="Li G."/>
            <person name="Viehrig K."/>
            <person name="Ye F."/>
            <person name="Su P."/>
            <person name="Kiefer A.F."/>
            <person name="Nichols A."/>
            <person name="Cepeda A.J."/>
            <person name="Yan W."/>
            <person name="Fan B."/>
            <person name="Jiang Y."/>
            <person name="Adhikari A."/>
            <person name="Zheng C.-J."/>
            <person name="Schuster L."/>
            <person name="Cowan T.M."/>
            <person name="Smanski M.J."/>
            <person name="Chevrette M.G."/>
            <person name="De Carvalho L.P.S."/>
            <person name="Shen B."/>
        </authorList>
    </citation>
    <scope>NUCLEOTIDE SEQUENCE [LARGE SCALE GENOMIC DNA]</scope>
    <source>
        <strain evidence="1 2">NPDC001694</strain>
    </source>
</reference>
<evidence type="ECO:0000313" key="2">
    <source>
        <dbReference type="Proteomes" id="UP001490365"/>
    </source>
</evidence>
<dbReference type="EMBL" id="JBEOZM010000027">
    <property type="protein sequence ID" value="MER6273057.1"/>
    <property type="molecule type" value="Genomic_DNA"/>
</dbReference>
<gene>
    <name evidence="1" type="ORF">ABT211_38195</name>
</gene>
<comment type="caution">
    <text evidence="1">The sequence shown here is derived from an EMBL/GenBank/DDBJ whole genome shotgun (WGS) entry which is preliminary data.</text>
</comment>
<accession>A0ABV1TTZ3</accession>
<organism evidence="1 2">
    <name type="scientific">Streptomyces sp. 900105755</name>
    <dbReference type="NCBI Taxonomy" id="3154389"/>
    <lineage>
        <taxon>Bacteria</taxon>
        <taxon>Bacillati</taxon>
        <taxon>Actinomycetota</taxon>
        <taxon>Actinomycetes</taxon>
        <taxon>Kitasatosporales</taxon>
        <taxon>Streptomycetaceae</taxon>
        <taxon>Streptomyces</taxon>
    </lineage>
</organism>
<keyword evidence="2" id="KW-1185">Reference proteome</keyword>